<dbReference type="SUPFAM" id="SSF57716">
    <property type="entry name" value="Glucocorticoid receptor-like (DNA-binding domain)"/>
    <property type="match status" value="1"/>
</dbReference>
<accession>A0AA39H9M7</accession>
<keyword evidence="8" id="KW-0675">Receptor</keyword>
<comment type="similarity">
    <text evidence="1">Belongs to the nuclear hormone receptor family.</text>
</comment>
<gene>
    <name evidence="11" type="ORF">QR680_015986</name>
</gene>
<feature type="domain" description="Nuclear receptor" evidence="10">
    <location>
        <begin position="59"/>
        <end position="99"/>
    </location>
</feature>
<dbReference type="AlphaFoldDB" id="A0AA39H9M7"/>
<dbReference type="GO" id="GO:0000978">
    <property type="term" value="F:RNA polymerase II cis-regulatory region sequence-specific DNA binding"/>
    <property type="evidence" value="ECO:0007669"/>
    <property type="project" value="TreeGrafter"/>
</dbReference>
<keyword evidence="3" id="KW-0863">Zinc-finger</keyword>
<dbReference type="Proteomes" id="UP001175271">
    <property type="component" value="Unassembled WGS sequence"/>
</dbReference>
<evidence type="ECO:0000256" key="3">
    <source>
        <dbReference type="ARBA" id="ARBA00022771"/>
    </source>
</evidence>
<reference evidence="11" key="1">
    <citation type="submission" date="2023-06" db="EMBL/GenBank/DDBJ databases">
        <title>Genomic analysis of the entomopathogenic nematode Steinernema hermaphroditum.</title>
        <authorList>
            <person name="Schwarz E.M."/>
            <person name="Heppert J.K."/>
            <person name="Baniya A."/>
            <person name="Schwartz H.T."/>
            <person name="Tan C.-H."/>
            <person name="Antoshechkin I."/>
            <person name="Sternberg P.W."/>
            <person name="Goodrich-Blair H."/>
            <person name="Dillman A.R."/>
        </authorList>
    </citation>
    <scope>NUCLEOTIDE SEQUENCE</scope>
    <source>
        <strain evidence="11">PS9179</strain>
        <tissue evidence="11">Whole animal</tissue>
    </source>
</reference>
<evidence type="ECO:0000256" key="5">
    <source>
        <dbReference type="ARBA" id="ARBA00023015"/>
    </source>
</evidence>
<dbReference type="Gene3D" id="3.30.50.10">
    <property type="entry name" value="Erythroid Transcription Factor GATA-1, subunit A"/>
    <property type="match status" value="1"/>
</dbReference>
<evidence type="ECO:0000256" key="6">
    <source>
        <dbReference type="ARBA" id="ARBA00023125"/>
    </source>
</evidence>
<dbReference type="SMART" id="SM00399">
    <property type="entry name" value="ZnF_C4"/>
    <property type="match status" value="1"/>
</dbReference>
<dbReference type="InterPro" id="IPR013088">
    <property type="entry name" value="Znf_NHR/GATA"/>
</dbReference>
<proteinExistence type="inferred from homology"/>
<keyword evidence="7" id="KW-0804">Transcription</keyword>
<comment type="caution">
    <text evidence="11">The sequence shown here is derived from an EMBL/GenBank/DDBJ whole genome shotgun (WGS) entry which is preliminary data.</text>
</comment>
<keyword evidence="5" id="KW-0805">Transcription regulation</keyword>
<dbReference type="GO" id="GO:0030154">
    <property type="term" value="P:cell differentiation"/>
    <property type="evidence" value="ECO:0007669"/>
    <property type="project" value="TreeGrafter"/>
</dbReference>
<dbReference type="PANTHER" id="PTHR24082">
    <property type="entry name" value="NUCLEAR HORMONE RECEPTOR"/>
    <property type="match status" value="1"/>
</dbReference>
<evidence type="ECO:0000313" key="12">
    <source>
        <dbReference type="Proteomes" id="UP001175271"/>
    </source>
</evidence>
<evidence type="ECO:0000256" key="7">
    <source>
        <dbReference type="ARBA" id="ARBA00023163"/>
    </source>
</evidence>
<dbReference type="GO" id="GO:0004879">
    <property type="term" value="F:nuclear receptor activity"/>
    <property type="evidence" value="ECO:0007669"/>
    <property type="project" value="TreeGrafter"/>
</dbReference>
<organism evidence="11 12">
    <name type="scientific">Steinernema hermaphroditum</name>
    <dbReference type="NCBI Taxonomy" id="289476"/>
    <lineage>
        <taxon>Eukaryota</taxon>
        <taxon>Metazoa</taxon>
        <taxon>Ecdysozoa</taxon>
        <taxon>Nematoda</taxon>
        <taxon>Chromadorea</taxon>
        <taxon>Rhabditida</taxon>
        <taxon>Tylenchina</taxon>
        <taxon>Panagrolaimomorpha</taxon>
        <taxon>Strongyloidoidea</taxon>
        <taxon>Steinernematidae</taxon>
        <taxon>Steinernema</taxon>
    </lineage>
</organism>
<keyword evidence="2" id="KW-0479">Metal-binding</keyword>
<evidence type="ECO:0000313" key="11">
    <source>
        <dbReference type="EMBL" id="KAK0401812.1"/>
    </source>
</evidence>
<dbReference type="GO" id="GO:0008270">
    <property type="term" value="F:zinc ion binding"/>
    <property type="evidence" value="ECO:0007669"/>
    <property type="project" value="UniProtKB-KW"/>
</dbReference>
<evidence type="ECO:0000256" key="9">
    <source>
        <dbReference type="ARBA" id="ARBA00023242"/>
    </source>
</evidence>
<dbReference type="PROSITE" id="PS00031">
    <property type="entry name" value="NUCLEAR_REC_DBD_1"/>
    <property type="match status" value="1"/>
</dbReference>
<evidence type="ECO:0000256" key="1">
    <source>
        <dbReference type="ARBA" id="ARBA00005993"/>
    </source>
</evidence>
<keyword evidence="6" id="KW-0238">DNA-binding</keyword>
<keyword evidence="12" id="KW-1185">Reference proteome</keyword>
<dbReference type="Pfam" id="PF00105">
    <property type="entry name" value="zf-C4"/>
    <property type="match status" value="1"/>
</dbReference>
<evidence type="ECO:0000256" key="8">
    <source>
        <dbReference type="ARBA" id="ARBA00023170"/>
    </source>
</evidence>
<keyword evidence="9" id="KW-0539">Nucleus</keyword>
<dbReference type="GO" id="GO:0000122">
    <property type="term" value="P:negative regulation of transcription by RNA polymerase II"/>
    <property type="evidence" value="ECO:0007669"/>
    <property type="project" value="TreeGrafter"/>
</dbReference>
<evidence type="ECO:0000259" key="10">
    <source>
        <dbReference type="PROSITE" id="PS51030"/>
    </source>
</evidence>
<evidence type="ECO:0000256" key="4">
    <source>
        <dbReference type="ARBA" id="ARBA00022833"/>
    </source>
</evidence>
<dbReference type="GO" id="GO:0045944">
    <property type="term" value="P:positive regulation of transcription by RNA polymerase II"/>
    <property type="evidence" value="ECO:0007669"/>
    <property type="project" value="TreeGrafter"/>
</dbReference>
<dbReference type="PROSITE" id="PS51030">
    <property type="entry name" value="NUCLEAR_REC_DBD_2"/>
    <property type="match status" value="1"/>
</dbReference>
<protein>
    <recommendedName>
        <fullName evidence="10">Nuclear receptor domain-containing protein</fullName>
    </recommendedName>
</protein>
<keyword evidence="4" id="KW-0862">Zinc</keyword>
<dbReference type="PRINTS" id="PR00047">
    <property type="entry name" value="STROIDFINGER"/>
</dbReference>
<dbReference type="PANTHER" id="PTHR24082:SF507">
    <property type="entry name" value="BILE ACID RECEPTOR-RELATED"/>
    <property type="match status" value="1"/>
</dbReference>
<dbReference type="InterPro" id="IPR001628">
    <property type="entry name" value="Znf_hrmn_rcpt"/>
</dbReference>
<dbReference type="EMBL" id="JAUCMV010000004">
    <property type="protein sequence ID" value="KAK0401812.1"/>
    <property type="molecule type" value="Genomic_DNA"/>
</dbReference>
<evidence type="ECO:0000256" key="2">
    <source>
        <dbReference type="ARBA" id="ARBA00022723"/>
    </source>
</evidence>
<sequence length="149" mass="16582">MALFEPTVSMNPSIAFCAYADDPAEEPSENAVVMRSRSSSNALPVKERKEMGPKRCKSGELCVVCGDNASGVHYGVSSCNGCKTFFRRVVLEVSLPQCQTDLDSIIDLAFMSTTYVINGMYNHREIIWLRWLTSTNVCPESGYNFIDYV</sequence>
<dbReference type="GO" id="GO:0090575">
    <property type="term" value="C:RNA polymerase II transcription regulator complex"/>
    <property type="evidence" value="ECO:0007669"/>
    <property type="project" value="TreeGrafter"/>
</dbReference>
<name>A0AA39H9M7_9BILA</name>
<dbReference type="InterPro" id="IPR050234">
    <property type="entry name" value="Nuclear_hormone_rcpt_NR1"/>
</dbReference>